<keyword evidence="8" id="KW-0479">Metal-binding</keyword>
<dbReference type="InterPro" id="IPR017941">
    <property type="entry name" value="Rieske_2Fe-2S"/>
</dbReference>
<accession>A0A8K0A2R5</accession>
<evidence type="ECO:0000313" key="16">
    <source>
        <dbReference type="Proteomes" id="UP000838412"/>
    </source>
</evidence>
<feature type="domain" description="Rieske" evidence="14">
    <location>
        <begin position="90"/>
        <end position="196"/>
    </location>
</feature>
<dbReference type="GO" id="GO:0005506">
    <property type="term" value="F:iron ion binding"/>
    <property type="evidence" value="ECO:0007669"/>
    <property type="project" value="InterPro"/>
</dbReference>
<dbReference type="EMBL" id="OV696690">
    <property type="protein sequence ID" value="CAH1265556.1"/>
    <property type="molecule type" value="Genomic_DNA"/>
</dbReference>
<evidence type="ECO:0000256" key="9">
    <source>
        <dbReference type="ARBA" id="ARBA00023002"/>
    </source>
</evidence>
<evidence type="ECO:0000256" key="4">
    <source>
        <dbReference type="ARBA" id="ARBA00010848"/>
    </source>
</evidence>
<evidence type="ECO:0000256" key="3">
    <source>
        <dbReference type="ARBA" id="ARBA00004866"/>
    </source>
</evidence>
<dbReference type="AlphaFoldDB" id="A0A8K0A2R5"/>
<dbReference type="PRINTS" id="PR00090">
    <property type="entry name" value="RNGDIOXGNASE"/>
</dbReference>
<dbReference type="OrthoDB" id="426882at2759"/>
<comment type="pathway">
    <text evidence="3">Amine and polyamine biosynthesis; betaine biosynthesis via choline pathway; betaine aldehyde from choline (monooxygenase route): step 1/1.</text>
</comment>
<dbReference type="UniPathway" id="UPA00529">
    <property type="reaction ID" value="UER00430"/>
</dbReference>
<reference evidence="15" key="1">
    <citation type="submission" date="2022-01" db="EMBL/GenBank/DDBJ databases">
        <authorList>
            <person name="Braso-Vives M."/>
        </authorList>
    </citation>
    <scope>NUCLEOTIDE SEQUENCE</scope>
</reference>
<dbReference type="Pfam" id="PF00848">
    <property type="entry name" value="Ring_hydroxyl_A"/>
    <property type="match status" value="1"/>
</dbReference>
<dbReference type="Pfam" id="PF00355">
    <property type="entry name" value="Rieske"/>
    <property type="match status" value="1"/>
</dbReference>
<dbReference type="PROSITE" id="PS51296">
    <property type="entry name" value="RIESKE"/>
    <property type="match status" value="1"/>
</dbReference>
<comment type="catalytic activity">
    <reaction evidence="13">
        <text>choline + 2 reduced [2Fe-2S]-[ferredoxin] + O2 + 2 H(+) = betaine aldehyde hydrate + 2 oxidized [2Fe-2S]-[ferredoxin] + H2O</text>
        <dbReference type="Rhea" id="RHEA:17769"/>
        <dbReference type="Rhea" id="RHEA-COMP:10000"/>
        <dbReference type="Rhea" id="RHEA-COMP:10001"/>
        <dbReference type="ChEBI" id="CHEBI:15354"/>
        <dbReference type="ChEBI" id="CHEBI:15377"/>
        <dbReference type="ChEBI" id="CHEBI:15378"/>
        <dbReference type="ChEBI" id="CHEBI:15379"/>
        <dbReference type="ChEBI" id="CHEBI:15870"/>
        <dbReference type="ChEBI" id="CHEBI:33737"/>
        <dbReference type="ChEBI" id="CHEBI:33738"/>
        <dbReference type="EC" id="1.14.15.7"/>
    </reaction>
</comment>
<evidence type="ECO:0000259" key="14">
    <source>
        <dbReference type="PROSITE" id="PS51296"/>
    </source>
</evidence>
<dbReference type="Proteomes" id="UP000838412">
    <property type="component" value="Chromosome 5"/>
</dbReference>
<evidence type="ECO:0000256" key="8">
    <source>
        <dbReference type="ARBA" id="ARBA00022723"/>
    </source>
</evidence>
<comment type="cofactor">
    <cofactor evidence="1">
        <name>Fe cation</name>
        <dbReference type="ChEBI" id="CHEBI:24875"/>
    </cofactor>
</comment>
<organism evidence="15 16">
    <name type="scientific">Branchiostoma lanceolatum</name>
    <name type="common">Common lancelet</name>
    <name type="synonym">Amphioxus lanceolatum</name>
    <dbReference type="NCBI Taxonomy" id="7740"/>
    <lineage>
        <taxon>Eukaryota</taxon>
        <taxon>Metazoa</taxon>
        <taxon>Chordata</taxon>
        <taxon>Cephalochordata</taxon>
        <taxon>Leptocardii</taxon>
        <taxon>Amphioxiformes</taxon>
        <taxon>Branchiostomatidae</taxon>
        <taxon>Branchiostoma</taxon>
    </lineage>
</organism>
<evidence type="ECO:0000256" key="2">
    <source>
        <dbReference type="ARBA" id="ARBA00002149"/>
    </source>
</evidence>
<evidence type="ECO:0000256" key="13">
    <source>
        <dbReference type="ARBA" id="ARBA00049097"/>
    </source>
</evidence>
<dbReference type="InterPro" id="IPR001663">
    <property type="entry name" value="Rng_hydr_dOase-A"/>
</dbReference>
<evidence type="ECO:0000313" key="15">
    <source>
        <dbReference type="EMBL" id="CAH1265556.1"/>
    </source>
</evidence>
<keyword evidence="9" id="KW-0560">Oxidoreductase</keyword>
<gene>
    <name evidence="15" type="primary">Hypp3197</name>
    <name evidence="15" type="ORF">BLAG_LOCUS19498</name>
</gene>
<dbReference type="GO" id="GO:0019285">
    <property type="term" value="P:glycine betaine biosynthetic process from choline"/>
    <property type="evidence" value="ECO:0007669"/>
    <property type="project" value="UniProtKB-UniPathway"/>
</dbReference>
<evidence type="ECO:0000256" key="1">
    <source>
        <dbReference type="ARBA" id="ARBA00001962"/>
    </source>
</evidence>
<dbReference type="GO" id="GO:0051537">
    <property type="term" value="F:2 iron, 2 sulfur cluster binding"/>
    <property type="evidence" value="ECO:0007669"/>
    <property type="project" value="UniProtKB-KW"/>
</dbReference>
<keyword evidence="10" id="KW-0408">Iron</keyword>
<keyword evidence="12" id="KW-0520">NAD</keyword>
<keyword evidence="11" id="KW-0411">Iron-sulfur</keyword>
<dbReference type="InterPro" id="IPR036922">
    <property type="entry name" value="Rieske_2Fe-2S_sf"/>
</dbReference>
<name>A0A8K0A2R5_BRALA</name>
<dbReference type="Gene3D" id="3.90.380.10">
    <property type="entry name" value="Naphthalene 1,2-dioxygenase Alpha Subunit, Chain A, domain 1"/>
    <property type="match status" value="2"/>
</dbReference>
<dbReference type="EC" id="1.14.15.7" evidence="5"/>
<proteinExistence type="inferred from homology"/>
<evidence type="ECO:0000256" key="5">
    <source>
        <dbReference type="ARBA" id="ARBA00012763"/>
    </source>
</evidence>
<dbReference type="PANTHER" id="PTHR43756:SF5">
    <property type="entry name" value="CHOLINE MONOOXYGENASE, CHLOROPLASTIC"/>
    <property type="match status" value="1"/>
</dbReference>
<comment type="similarity">
    <text evidence="4">Belongs to the choline monooxygenase family.</text>
</comment>
<dbReference type="PROSITE" id="PS00570">
    <property type="entry name" value="RING_HYDROXYL_ALPHA"/>
    <property type="match status" value="1"/>
</dbReference>
<dbReference type="SUPFAM" id="SSF50022">
    <property type="entry name" value="ISP domain"/>
    <property type="match status" value="1"/>
</dbReference>
<comment type="function">
    <text evidence="2">Catalyzes the first step of the osmoprotectant glycine betaine synthesis.</text>
</comment>
<evidence type="ECO:0000256" key="10">
    <source>
        <dbReference type="ARBA" id="ARBA00023004"/>
    </source>
</evidence>
<evidence type="ECO:0000256" key="12">
    <source>
        <dbReference type="ARBA" id="ARBA00023027"/>
    </source>
</evidence>
<sequence>MTLPRDRAIMAGLCRIGSTFVKRLPPVLTPFLQVFTKPLSTTSSSVTTEVHKFCLETPIDEATTPPASWYADDRLYDLEIRTVFRRNWVAVGVANQVAKPGQFFTGVLGNDPFVVVRDHSDQLRAFYNVCRHRANIVVQQEEGQAQLFTCCYHGWTYRLNGRLSKALRLRGIKNFSARENGLKPVAVRTWGPVVLVQLEGDGRGDFEEKTSPLLQQLDTQGFAHGMRHICRRFYDTKCNWKLLVENAQDHNSHVECVHKHLAKIVDLPSTKVEATELYSKMTGLGVRDNEQSTEGQRYGQAGYIVANVFPNLAVNRYGPWLDTNLLLPLAADRTRIVMDYFLEEDFVKNTSDKELAGFVETSLKDSDHVQKEDNGICESVQKGLSSSAYDVGRYLPSIEHGPHMFHVFLGTELRKGLET</sequence>
<evidence type="ECO:0000256" key="6">
    <source>
        <dbReference type="ARBA" id="ARBA00014931"/>
    </source>
</evidence>
<evidence type="ECO:0000256" key="7">
    <source>
        <dbReference type="ARBA" id="ARBA00022714"/>
    </source>
</evidence>
<protein>
    <recommendedName>
        <fullName evidence="6">Choline monooxygenase, chloroplastic</fullName>
        <ecNumber evidence="5">1.14.15.7</ecNumber>
    </recommendedName>
</protein>
<dbReference type="InterPro" id="IPR015879">
    <property type="entry name" value="Ring_hydroxy_dOase_asu_C_dom"/>
</dbReference>
<dbReference type="GO" id="GO:0019133">
    <property type="term" value="F:choline monooxygenase activity"/>
    <property type="evidence" value="ECO:0007669"/>
    <property type="project" value="UniProtKB-EC"/>
</dbReference>
<dbReference type="PANTHER" id="PTHR43756">
    <property type="entry name" value="CHOLINE MONOOXYGENASE, CHLOROPLASTIC"/>
    <property type="match status" value="1"/>
</dbReference>
<dbReference type="InterPro" id="IPR015881">
    <property type="entry name" value="ARHD_Rieske_2Fe_2S"/>
</dbReference>
<dbReference type="SUPFAM" id="SSF55961">
    <property type="entry name" value="Bet v1-like"/>
    <property type="match status" value="1"/>
</dbReference>
<keyword evidence="7" id="KW-0001">2Fe-2S</keyword>
<keyword evidence="16" id="KW-1185">Reference proteome</keyword>
<dbReference type="Gene3D" id="2.102.10.10">
    <property type="entry name" value="Rieske [2Fe-2S] iron-sulphur domain"/>
    <property type="match status" value="1"/>
</dbReference>
<evidence type="ECO:0000256" key="11">
    <source>
        <dbReference type="ARBA" id="ARBA00023014"/>
    </source>
</evidence>